<evidence type="ECO:0000313" key="2">
    <source>
        <dbReference type="EMBL" id="VYT12930.1"/>
    </source>
</evidence>
<dbReference type="AlphaFoldDB" id="A0A6N2U4M6"/>
<keyword evidence="1" id="KW-0732">Signal</keyword>
<evidence type="ECO:0000256" key="1">
    <source>
        <dbReference type="SAM" id="SignalP"/>
    </source>
</evidence>
<name>A0A6N2U4M6_9FIRM</name>
<protein>
    <submittedName>
        <fullName evidence="2">Uncharacterized protein</fullName>
    </submittedName>
</protein>
<proteinExistence type="predicted"/>
<dbReference type="PROSITE" id="PS51257">
    <property type="entry name" value="PROKAR_LIPOPROTEIN"/>
    <property type="match status" value="1"/>
</dbReference>
<gene>
    <name evidence="2" type="ORF">AULFYP135_01758</name>
</gene>
<feature type="chain" id="PRO_5039168300" evidence="1">
    <location>
        <begin position="24"/>
        <end position="219"/>
    </location>
</feature>
<sequence length="219" mass="24818">MRKQLLSLAFFVCLLFSSCAARAPLGDTQPSEVSSSCSEQSSQHSETASLAEAEAVLMEFYKPMLICFPSQINTENPLTPDDAYGCFQSYALAERMKGNKFYDRWESWLVEGEQLLGYDQYYFANIVEDFAKAYLSISAEDMREISFYNANLNAYEVSMWGGSKDTSTLKITDRICKDDRYTFNGIYDSGYGQTGEFTITLKKTETGFCLEAFESSFFE</sequence>
<feature type="signal peptide" evidence="1">
    <location>
        <begin position="1"/>
        <end position="23"/>
    </location>
</feature>
<organism evidence="2">
    <name type="scientific">uncultured Anaerotruncus sp</name>
    <dbReference type="NCBI Taxonomy" id="905011"/>
    <lineage>
        <taxon>Bacteria</taxon>
        <taxon>Bacillati</taxon>
        <taxon>Bacillota</taxon>
        <taxon>Clostridia</taxon>
        <taxon>Eubacteriales</taxon>
        <taxon>Oscillospiraceae</taxon>
        <taxon>Anaerotruncus</taxon>
        <taxon>environmental samples</taxon>
    </lineage>
</organism>
<dbReference type="EMBL" id="CACRSL010000003">
    <property type="protein sequence ID" value="VYT12930.1"/>
    <property type="molecule type" value="Genomic_DNA"/>
</dbReference>
<reference evidence="2" key="1">
    <citation type="submission" date="2019-11" db="EMBL/GenBank/DDBJ databases">
        <authorList>
            <person name="Feng L."/>
        </authorList>
    </citation>
    <scope>NUCLEOTIDE SEQUENCE</scope>
    <source>
        <strain evidence="2">AundefinedLFYP135</strain>
    </source>
</reference>
<accession>A0A6N2U4M6</accession>